<proteinExistence type="predicted"/>
<evidence type="ECO:0000313" key="2">
    <source>
        <dbReference type="Proteomes" id="UP000612746"/>
    </source>
</evidence>
<comment type="caution">
    <text evidence="1">The sequence shown here is derived from an EMBL/GenBank/DDBJ whole genome shotgun (WGS) entry which is preliminary data.</text>
</comment>
<dbReference type="OrthoDB" id="10405221at2759"/>
<reference evidence="1" key="1">
    <citation type="submission" date="2020-12" db="EMBL/GenBank/DDBJ databases">
        <title>Metabolic potential, ecology and presence of endohyphal bacteria is reflected in genomic diversity of Mucoromycotina.</title>
        <authorList>
            <person name="Muszewska A."/>
            <person name="Okrasinska A."/>
            <person name="Steczkiewicz K."/>
            <person name="Drgas O."/>
            <person name="Orlowska M."/>
            <person name="Perlinska-Lenart U."/>
            <person name="Aleksandrzak-Piekarczyk T."/>
            <person name="Szatraj K."/>
            <person name="Zielenkiewicz U."/>
            <person name="Pilsyk S."/>
            <person name="Malc E."/>
            <person name="Mieczkowski P."/>
            <person name="Kruszewska J.S."/>
            <person name="Biernat P."/>
            <person name="Pawlowska J."/>
        </authorList>
    </citation>
    <scope>NUCLEOTIDE SEQUENCE</scope>
    <source>
        <strain evidence="1">WA0000051536</strain>
    </source>
</reference>
<evidence type="ECO:0000313" key="1">
    <source>
        <dbReference type="EMBL" id="KAG2188245.1"/>
    </source>
</evidence>
<dbReference type="Proteomes" id="UP000612746">
    <property type="component" value="Unassembled WGS sequence"/>
</dbReference>
<sequence length="103" mass="11415">MLSITKARIIALPSFTVARRSIVYQVSSSMDMPMPHLHAAVTPDIQTHLDSIESHIQTLKTSLDTPDVTIGSSAIQVRRLLHLLDSSANEIRQLTHHGNKSQH</sequence>
<protein>
    <submittedName>
        <fullName evidence="1">Uncharacterized protein</fullName>
    </submittedName>
</protein>
<keyword evidence="2" id="KW-1185">Reference proteome</keyword>
<dbReference type="EMBL" id="JAEPRA010000002">
    <property type="protein sequence ID" value="KAG2188245.1"/>
    <property type="molecule type" value="Genomic_DNA"/>
</dbReference>
<organism evidence="1 2">
    <name type="scientific">Umbelopsis vinacea</name>
    <dbReference type="NCBI Taxonomy" id="44442"/>
    <lineage>
        <taxon>Eukaryota</taxon>
        <taxon>Fungi</taxon>
        <taxon>Fungi incertae sedis</taxon>
        <taxon>Mucoromycota</taxon>
        <taxon>Mucoromycotina</taxon>
        <taxon>Umbelopsidomycetes</taxon>
        <taxon>Umbelopsidales</taxon>
        <taxon>Umbelopsidaceae</taxon>
        <taxon>Umbelopsis</taxon>
    </lineage>
</organism>
<name>A0A8H7Q9Y6_9FUNG</name>
<accession>A0A8H7Q9Y6</accession>
<dbReference type="AlphaFoldDB" id="A0A8H7Q9Y6"/>
<gene>
    <name evidence="1" type="ORF">INT44_000997</name>
</gene>